<evidence type="ECO:0000259" key="1">
    <source>
        <dbReference type="PROSITE" id="PS51114"/>
    </source>
</evidence>
<protein>
    <recommendedName>
        <fullName evidence="1">FBA domain-containing protein</fullName>
    </recommendedName>
</protein>
<proteinExistence type="predicted"/>
<organism evidence="2 3">
    <name type="scientific">Coregonus suidteri</name>
    <dbReference type="NCBI Taxonomy" id="861788"/>
    <lineage>
        <taxon>Eukaryota</taxon>
        <taxon>Metazoa</taxon>
        <taxon>Chordata</taxon>
        <taxon>Craniata</taxon>
        <taxon>Vertebrata</taxon>
        <taxon>Euteleostomi</taxon>
        <taxon>Actinopterygii</taxon>
        <taxon>Neopterygii</taxon>
        <taxon>Teleostei</taxon>
        <taxon>Protacanthopterygii</taxon>
        <taxon>Salmoniformes</taxon>
        <taxon>Salmonidae</taxon>
        <taxon>Coregoninae</taxon>
        <taxon>Coregonus</taxon>
    </lineage>
</organism>
<dbReference type="GO" id="GO:0006516">
    <property type="term" value="P:glycoprotein catabolic process"/>
    <property type="evidence" value="ECO:0007669"/>
    <property type="project" value="TreeGrafter"/>
</dbReference>
<keyword evidence="3" id="KW-1185">Reference proteome</keyword>
<dbReference type="InterPro" id="IPR008979">
    <property type="entry name" value="Galactose-bd-like_sf"/>
</dbReference>
<dbReference type="Gene3D" id="2.60.120.260">
    <property type="entry name" value="Galactose-binding domain-like"/>
    <property type="match status" value="1"/>
</dbReference>
<dbReference type="GO" id="GO:0036503">
    <property type="term" value="P:ERAD pathway"/>
    <property type="evidence" value="ECO:0007669"/>
    <property type="project" value="TreeGrafter"/>
</dbReference>
<dbReference type="PROSITE" id="PS51114">
    <property type="entry name" value="FBA"/>
    <property type="match status" value="1"/>
</dbReference>
<dbReference type="InterPro" id="IPR039752">
    <property type="entry name" value="F-box_only"/>
</dbReference>
<sequence length="203" mass="22645">MQWSTALSFSAWVLKDTASTATPPTPVMARNLLKNPAGEEQMEFWELTENGGSQWQVEEMPGDCGHGFGDDGVTKYFSTSFELCLKRQVVDLLAEGYAPDDLDAQPAVTVEDWYSGRTDSGCTYQLTVCLLDENEEILQEFKPESVTLDPDCDDCSWKQVNHTFSDYGPGLRLISFEHGGQDTKYWDGWFGVRVTGSSVIVEV</sequence>
<gene>
    <name evidence="2" type="ORF">J4Q44_G00084250</name>
</gene>
<evidence type="ECO:0000313" key="3">
    <source>
        <dbReference type="Proteomes" id="UP001356427"/>
    </source>
</evidence>
<name>A0AAN8M337_9TELE</name>
<dbReference type="PANTHER" id="PTHR12125:SF11">
    <property type="entry name" value="F-BOX ONLY PROTEIN 2"/>
    <property type="match status" value="1"/>
</dbReference>
<evidence type="ECO:0000313" key="2">
    <source>
        <dbReference type="EMBL" id="KAK6321449.1"/>
    </source>
</evidence>
<dbReference type="GO" id="GO:0019005">
    <property type="term" value="C:SCF ubiquitin ligase complex"/>
    <property type="evidence" value="ECO:0007669"/>
    <property type="project" value="TreeGrafter"/>
</dbReference>
<comment type="caution">
    <text evidence="2">The sequence shown here is derived from an EMBL/GenBank/DDBJ whole genome shotgun (WGS) entry which is preliminary data.</text>
</comment>
<feature type="domain" description="FBA" evidence="1">
    <location>
        <begin position="21"/>
        <end position="203"/>
    </location>
</feature>
<dbReference type="GO" id="GO:0031146">
    <property type="term" value="P:SCF-dependent proteasomal ubiquitin-dependent protein catabolic process"/>
    <property type="evidence" value="ECO:0007669"/>
    <property type="project" value="TreeGrafter"/>
</dbReference>
<dbReference type="Pfam" id="PF04300">
    <property type="entry name" value="FBA"/>
    <property type="match status" value="1"/>
</dbReference>
<dbReference type="InterPro" id="IPR007397">
    <property type="entry name" value="F-box-assoc_dom"/>
</dbReference>
<dbReference type="GO" id="GO:0061630">
    <property type="term" value="F:ubiquitin protein ligase activity"/>
    <property type="evidence" value="ECO:0007669"/>
    <property type="project" value="TreeGrafter"/>
</dbReference>
<dbReference type="SMART" id="SM01198">
    <property type="entry name" value="FBA"/>
    <property type="match status" value="1"/>
</dbReference>
<dbReference type="FunFam" id="2.60.120.260:FF:000012">
    <property type="entry name" value="F-box only protein 2"/>
    <property type="match status" value="1"/>
</dbReference>
<reference evidence="2 3" key="1">
    <citation type="submission" date="2021-04" db="EMBL/GenBank/DDBJ databases">
        <authorList>
            <person name="De Guttry C."/>
            <person name="Zahm M."/>
            <person name="Klopp C."/>
            <person name="Cabau C."/>
            <person name="Louis A."/>
            <person name="Berthelot C."/>
            <person name="Parey E."/>
            <person name="Roest Crollius H."/>
            <person name="Montfort J."/>
            <person name="Robinson-Rechavi M."/>
            <person name="Bucao C."/>
            <person name="Bouchez O."/>
            <person name="Gislard M."/>
            <person name="Lluch J."/>
            <person name="Milhes M."/>
            <person name="Lampietro C."/>
            <person name="Lopez Roques C."/>
            <person name="Donnadieu C."/>
            <person name="Braasch I."/>
            <person name="Desvignes T."/>
            <person name="Postlethwait J."/>
            <person name="Bobe J."/>
            <person name="Wedekind C."/>
            <person name="Guiguen Y."/>
        </authorList>
    </citation>
    <scope>NUCLEOTIDE SEQUENCE [LARGE SCALE GENOMIC DNA]</scope>
    <source>
        <strain evidence="2">Cs_M1</strain>
        <tissue evidence="2">Blood</tissue>
    </source>
</reference>
<dbReference type="EMBL" id="JAGTTL010000006">
    <property type="protein sequence ID" value="KAK6321449.1"/>
    <property type="molecule type" value="Genomic_DNA"/>
</dbReference>
<dbReference type="Proteomes" id="UP001356427">
    <property type="component" value="Unassembled WGS sequence"/>
</dbReference>
<dbReference type="GO" id="GO:0005737">
    <property type="term" value="C:cytoplasm"/>
    <property type="evidence" value="ECO:0007669"/>
    <property type="project" value="UniProtKB-ARBA"/>
</dbReference>
<dbReference type="PANTHER" id="PTHR12125">
    <property type="entry name" value="F-BOX ONLY PROTEIN 6-LIKE PROTEIN"/>
    <property type="match status" value="1"/>
</dbReference>
<accession>A0AAN8M337</accession>
<dbReference type="AlphaFoldDB" id="A0AAN8M337"/>
<dbReference type="SUPFAM" id="SSF49785">
    <property type="entry name" value="Galactose-binding domain-like"/>
    <property type="match status" value="1"/>
</dbReference>